<evidence type="ECO:0000313" key="10">
    <source>
        <dbReference type="EMBL" id="MPM63538.1"/>
    </source>
</evidence>
<dbReference type="InterPro" id="IPR055348">
    <property type="entry name" value="DctQ"/>
</dbReference>
<feature type="transmembrane region" description="Helical" evidence="8">
    <location>
        <begin position="12"/>
        <end position="35"/>
    </location>
</feature>
<evidence type="ECO:0000259" key="9">
    <source>
        <dbReference type="Pfam" id="PF04290"/>
    </source>
</evidence>
<evidence type="ECO:0000256" key="6">
    <source>
        <dbReference type="ARBA" id="ARBA00022989"/>
    </source>
</evidence>
<keyword evidence="4" id="KW-0997">Cell inner membrane</keyword>
<evidence type="ECO:0000256" key="5">
    <source>
        <dbReference type="ARBA" id="ARBA00022692"/>
    </source>
</evidence>
<protein>
    <recommendedName>
        <fullName evidence="9">Tripartite ATP-independent periplasmic transporters DctQ component domain-containing protein</fullName>
    </recommendedName>
</protein>
<feature type="transmembrane region" description="Helical" evidence="8">
    <location>
        <begin position="128"/>
        <end position="145"/>
    </location>
</feature>
<dbReference type="GO" id="GO:0015740">
    <property type="term" value="P:C4-dicarboxylate transport"/>
    <property type="evidence" value="ECO:0007669"/>
    <property type="project" value="TreeGrafter"/>
</dbReference>
<dbReference type="PANTHER" id="PTHR35011">
    <property type="entry name" value="2,3-DIKETO-L-GULONATE TRAP TRANSPORTER SMALL PERMEASE PROTEIN YIAM"/>
    <property type="match status" value="1"/>
</dbReference>
<dbReference type="PANTHER" id="PTHR35011:SF11">
    <property type="entry name" value="TRAP TRANSPORTER SMALL PERMEASE PROTEIN"/>
    <property type="match status" value="1"/>
</dbReference>
<keyword evidence="3" id="KW-1003">Cell membrane</keyword>
<proteinExistence type="predicted"/>
<evidence type="ECO:0000256" key="1">
    <source>
        <dbReference type="ARBA" id="ARBA00004429"/>
    </source>
</evidence>
<keyword evidence="6 8" id="KW-1133">Transmembrane helix</keyword>
<keyword evidence="5 8" id="KW-0812">Transmembrane</keyword>
<evidence type="ECO:0000256" key="7">
    <source>
        <dbReference type="ARBA" id="ARBA00023136"/>
    </source>
</evidence>
<dbReference type="GO" id="GO:0022857">
    <property type="term" value="F:transmembrane transporter activity"/>
    <property type="evidence" value="ECO:0007669"/>
    <property type="project" value="TreeGrafter"/>
</dbReference>
<keyword evidence="2" id="KW-0813">Transport</keyword>
<gene>
    <name evidence="10" type="ORF">SDC9_110418</name>
</gene>
<accession>A0A645BEQ8</accession>
<sequence>MKLFRWIGSHILEAVSGATFITMISVVFFNVILRFTTGRSLVWSEEVAAIGFIWTIFIGAAVCCKERGGLISVDILINLFPSKMNKAATLIVDIAQVAICAVLCVLGWKFAMSAANKASLSLQLPYTVYDIPIAISFAFMTYYTAKRVAEDLRAFKTAAAENEGEDVE</sequence>
<feature type="domain" description="Tripartite ATP-independent periplasmic transporters DctQ component" evidence="9">
    <location>
        <begin position="23"/>
        <end position="153"/>
    </location>
</feature>
<comment type="subcellular location">
    <subcellularLocation>
        <location evidence="1">Cell inner membrane</location>
        <topology evidence="1">Multi-pass membrane protein</topology>
    </subcellularLocation>
</comment>
<reference evidence="10" key="1">
    <citation type="submission" date="2019-08" db="EMBL/GenBank/DDBJ databases">
        <authorList>
            <person name="Kucharzyk K."/>
            <person name="Murdoch R.W."/>
            <person name="Higgins S."/>
            <person name="Loffler F."/>
        </authorList>
    </citation>
    <scope>NUCLEOTIDE SEQUENCE</scope>
</reference>
<name>A0A645BEQ8_9ZZZZ</name>
<keyword evidence="7 8" id="KW-0472">Membrane</keyword>
<feature type="transmembrane region" description="Helical" evidence="8">
    <location>
        <begin position="87"/>
        <end position="108"/>
    </location>
</feature>
<evidence type="ECO:0000256" key="2">
    <source>
        <dbReference type="ARBA" id="ARBA00022448"/>
    </source>
</evidence>
<evidence type="ECO:0000256" key="3">
    <source>
        <dbReference type="ARBA" id="ARBA00022475"/>
    </source>
</evidence>
<organism evidence="10">
    <name type="scientific">bioreactor metagenome</name>
    <dbReference type="NCBI Taxonomy" id="1076179"/>
    <lineage>
        <taxon>unclassified sequences</taxon>
        <taxon>metagenomes</taxon>
        <taxon>ecological metagenomes</taxon>
    </lineage>
</organism>
<dbReference type="EMBL" id="VSSQ01019473">
    <property type="protein sequence ID" value="MPM63538.1"/>
    <property type="molecule type" value="Genomic_DNA"/>
</dbReference>
<evidence type="ECO:0000256" key="4">
    <source>
        <dbReference type="ARBA" id="ARBA00022519"/>
    </source>
</evidence>
<evidence type="ECO:0000256" key="8">
    <source>
        <dbReference type="SAM" id="Phobius"/>
    </source>
</evidence>
<dbReference type="GO" id="GO:0005886">
    <property type="term" value="C:plasma membrane"/>
    <property type="evidence" value="ECO:0007669"/>
    <property type="project" value="UniProtKB-SubCell"/>
</dbReference>
<feature type="transmembrane region" description="Helical" evidence="8">
    <location>
        <begin position="47"/>
        <end position="66"/>
    </location>
</feature>
<dbReference type="AlphaFoldDB" id="A0A645BEQ8"/>
<comment type="caution">
    <text evidence="10">The sequence shown here is derived from an EMBL/GenBank/DDBJ whole genome shotgun (WGS) entry which is preliminary data.</text>
</comment>
<dbReference type="Pfam" id="PF04290">
    <property type="entry name" value="DctQ"/>
    <property type="match status" value="1"/>
</dbReference>
<dbReference type="InterPro" id="IPR007387">
    <property type="entry name" value="TRAP_DctQ"/>
</dbReference>